<reference evidence="1 2" key="1">
    <citation type="journal article" date="2006" name="PLoS Genet.">
        <title>Secrets of soil survival revealed by the genome sequence of Arthrobacter aurescens TC1.</title>
        <authorList>
            <person name="Mongodin E.F."/>
            <person name="Shapir N."/>
            <person name="Daugherty S.C."/>
            <person name="DeBoy R.T."/>
            <person name="Emerson J.B."/>
            <person name="Shvartzbeyn A."/>
            <person name="Radune D."/>
            <person name="Vamathevan J."/>
            <person name="Riggs F."/>
            <person name="Grinberg V."/>
            <person name="Khouri H."/>
            <person name="Wackett L.P."/>
            <person name="Nelson K.E."/>
            <person name="Sadowsky M.J."/>
        </authorList>
    </citation>
    <scope>NUCLEOTIDE SEQUENCE [LARGE SCALE GENOMIC DNA]</scope>
    <source>
        <strain evidence="1 2">TC1</strain>
    </source>
</reference>
<dbReference type="STRING" id="290340.AAur_3483"/>
<protein>
    <submittedName>
        <fullName evidence="1">Uncharacterized protein</fullName>
    </submittedName>
</protein>
<proteinExistence type="predicted"/>
<accession>A1RAB4</accession>
<dbReference type="EMBL" id="CP000474">
    <property type="protein sequence ID" value="ABM09105.1"/>
    <property type="molecule type" value="Genomic_DNA"/>
</dbReference>
<keyword evidence="2" id="KW-1185">Reference proteome</keyword>
<sequence length="73" mass="8359">MRVASGAGLCCRAGYFRHRHAEPQLLRIAQGWRLFLSSRLNFQNMTKDAAAKMMPEAVDHHVWSESEMKIDKA</sequence>
<dbReference type="Proteomes" id="UP000000637">
    <property type="component" value="Chromosome"/>
</dbReference>
<evidence type="ECO:0000313" key="1">
    <source>
        <dbReference type="EMBL" id="ABM09105.1"/>
    </source>
</evidence>
<gene>
    <name evidence="1" type="ordered locus">AAur_3483</name>
</gene>
<dbReference type="AlphaFoldDB" id="A1RAB4"/>
<dbReference type="HOGENOM" id="CLU_2696510_0_0_11"/>
<dbReference type="KEGG" id="aau:AAur_3483"/>
<name>A1RAB4_PAEAT</name>
<organism evidence="1 2">
    <name type="scientific">Paenarthrobacter aurescens (strain TC1)</name>
    <dbReference type="NCBI Taxonomy" id="290340"/>
    <lineage>
        <taxon>Bacteria</taxon>
        <taxon>Bacillati</taxon>
        <taxon>Actinomycetota</taxon>
        <taxon>Actinomycetes</taxon>
        <taxon>Micrococcales</taxon>
        <taxon>Micrococcaceae</taxon>
        <taxon>Paenarthrobacter</taxon>
    </lineage>
</organism>
<evidence type="ECO:0000313" key="2">
    <source>
        <dbReference type="Proteomes" id="UP000000637"/>
    </source>
</evidence>